<feature type="region of interest" description="Disordered" evidence="6">
    <location>
        <begin position="292"/>
        <end position="317"/>
    </location>
</feature>
<keyword evidence="7" id="KW-0812">Transmembrane</keyword>
<evidence type="ECO:0000313" key="10">
    <source>
        <dbReference type="Proteomes" id="UP000182466"/>
    </source>
</evidence>
<dbReference type="Proteomes" id="UP000182466">
    <property type="component" value="Unassembled WGS sequence"/>
</dbReference>
<evidence type="ECO:0000256" key="6">
    <source>
        <dbReference type="SAM" id="MobiDB-lite"/>
    </source>
</evidence>
<dbReference type="PROSITE" id="PS50011">
    <property type="entry name" value="PROTEIN_KINASE_DOM"/>
    <property type="match status" value="1"/>
</dbReference>
<feature type="domain" description="Protein kinase" evidence="8">
    <location>
        <begin position="20"/>
        <end position="271"/>
    </location>
</feature>
<dbReference type="InterPro" id="IPR000719">
    <property type="entry name" value="Prot_kinase_dom"/>
</dbReference>
<dbReference type="EMBL" id="FPAW01000024">
    <property type="protein sequence ID" value="SFU08065.1"/>
    <property type="molecule type" value="Genomic_DNA"/>
</dbReference>
<keyword evidence="3 9" id="KW-0418">Kinase</keyword>
<gene>
    <name evidence="9" type="ORF">SAMN05216236_12445</name>
</gene>
<dbReference type="InterPro" id="IPR011009">
    <property type="entry name" value="Kinase-like_dom_sf"/>
</dbReference>
<dbReference type="AlphaFoldDB" id="A0A1I7D8Y2"/>
<organism evidence="9 10">
    <name type="scientific">Sedimentitalea nanhaiensis</name>
    <dbReference type="NCBI Taxonomy" id="999627"/>
    <lineage>
        <taxon>Bacteria</taxon>
        <taxon>Pseudomonadati</taxon>
        <taxon>Pseudomonadota</taxon>
        <taxon>Alphaproteobacteria</taxon>
        <taxon>Rhodobacterales</taxon>
        <taxon>Paracoccaceae</taxon>
        <taxon>Sedimentitalea</taxon>
    </lineage>
</organism>
<dbReference type="OrthoDB" id="9801841at2"/>
<accession>A0A1I7D8Y2</accession>
<dbReference type="PROSITE" id="PS00109">
    <property type="entry name" value="PROTEIN_KINASE_TYR"/>
    <property type="match status" value="1"/>
</dbReference>
<dbReference type="Gene3D" id="3.30.200.20">
    <property type="entry name" value="Phosphorylase Kinase, domain 1"/>
    <property type="match status" value="1"/>
</dbReference>
<keyword evidence="4 5" id="KW-0067">ATP-binding</keyword>
<dbReference type="PANTHER" id="PTHR43289">
    <property type="entry name" value="MITOGEN-ACTIVATED PROTEIN KINASE KINASE KINASE 20-RELATED"/>
    <property type="match status" value="1"/>
</dbReference>
<protein>
    <submittedName>
        <fullName evidence="9">Serine/threonine protein kinase</fullName>
    </submittedName>
</protein>
<keyword evidence="7" id="KW-1133">Transmembrane helix</keyword>
<feature type="transmembrane region" description="Helical" evidence="7">
    <location>
        <begin position="323"/>
        <end position="345"/>
    </location>
</feature>
<reference evidence="9 10" key="1">
    <citation type="submission" date="2016-10" db="EMBL/GenBank/DDBJ databases">
        <authorList>
            <person name="de Groot N.N."/>
        </authorList>
    </citation>
    <scope>NUCLEOTIDE SEQUENCE [LARGE SCALE GENOMIC DNA]</scope>
    <source>
        <strain evidence="9 10">CGMCC 1.10959</strain>
    </source>
</reference>
<evidence type="ECO:0000256" key="3">
    <source>
        <dbReference type="ARBA" id="ARBA00022777"/>
    </source>
</evidence>
<dbReference type="STRING" id="999627.SAMN05216236_12445"/>
<dbReference type="GO" id="GO:0005524">
    <property type="term" value="F:ATP binding"/>
    <property type="evidence" value="ECO:0007669"/>
    <property type="project" value="UniProtKB-UniRule"/>
</dbReference>
<keyword evidence="1" id="KW-0808">Transferase</keyword>
<evidence type="ECO:0000256" key="7">
    <source>
        <dbReference type="SAM" id="Phobius"/>
    </source>
</evidence>
<keyword evidence="10" id="KW-1185">Reference proteome</keyword>
<evidence type="ECO:0000256" key="5">
    <source>
        <dbReference type="PROSITE-ProRule" id="PRU10141"/>
    </source>
</evidence>
<dbReference type="Gene3D" id="3.40.1520.20">
    <property type="match status" value="1"/>
</dbReference>
<proteinExistence type="predicted"/>
<dbReference type="PROSITE" id="PS00107">
    <property type="entry name" value="PROTEIN_KINASE_ATP"/>
    <property type="match status" value="1"/>
</dbReference>
<keyword evidence="7" id="KW-0472">Membrane</keyword>
<sequence length="721" mass="77034">MIVSRPSDAFQPGELLNNTYRIEELLGRGGTSDVYKARSEISGRLVALKVLKSEFSGNDDYLVLLTREEEIREVRHDAVVRYSENHRTQDGHVYLLMDYVEGPGLDRKLKQGPMSAEDLLVVCRRVAEGLEAAHRRNIVHRDLSPDNIILRGGDPAQAVIIDFGIAKDTNPGAQTIVGNEFAGKYAYAAPEQLNGQTDARSDIYSLGALLLANYRGAAPEIGKNPMEVVRKKGEPLDTDGVPEPLKTLIERMTDPVPAKRFQSAADVLEYLRAPDQTGDTVEDDPDATVIVPPPRKVEPSEPPAAAPARSISPAPKRKSRGGVMAMLAALVLVLGGIGGYVFGAFDGLMGPAYPPADPFSLIVEKPGTSPASAVGYVPDDGMQAALDRMMAGLSGTAELTLASGAIEDDWSTDVLTVLDHLEPLDKWRVVMNGDKARVSGTTSDPALHDRVMAAFSAGLPGGLDGEVDIELQPVFLATEAVTSVLDELADCGALALPGATSVGFGPQNNVVVTGKVAETATRITLFDTLRDLAGDRDVVLDVEVLNPTLCLIESHLPDAPPGGIGVDYIVGDRNAPNPSGRFFVGENPVIDVVLPANMTDGYLTVSILDVSGNVFHLLPNLNRQDNSIAALRQGRDGEVSVRVAYGLDEAAQNGRLAFRVDDSTLGKSKVIVLHSAQPLFDGLRPTSESAVGYARALQDNFEADHNSILSLDSRLLETARP</sequence>
<feature type="binding site" evidence="5">
    <location>
        <position position="49"/>
    </location>
    <ligand>
        <name>ATP</name>
        <dbReference type="ChEBI" id="CHEBI:30616"/>
    </ligand>
</feature>
<dbReference type="InterPro" id="IPR017441">
    <property type="entry name" value="Protein_kinase_ATP_BS"/>
</dbReference>
<dbReference type="Pfam" id="PF00069">
    <property type="entry name" value="Pkinase"/>
    <property type="match status" value="1"/>
</dbReference>
<evidence type="ECO:0000256" key="4">
    <source>
        <dbReference type="ARBA" id="ARBA00022840"/>
    </source>
</evidence>
<keyword evidence="9" id="KW-0723">Serine/threonine-protein kinase</keyword>
<name>A0A1I7D8Y2_9RHOB</name>
<dbReference type="SUPFAM" id="SSF56112">
    <property type="entry name" value="Protein kinase-like (PK-like)"/>
    <property type="match status" value="1"/>
</dbReference>
<evidence type="ECO:0000259" key="8">
    <source>
        <dbReference type="PROSITE" id="PS50011"/>
    </source>
</evidence>
<dbReference type="PANTHER" id="PTHR43289:SF6">
    <property type="entry name" value="SERINE_THREONINE-PROTEIN KINASE NEKL-3"/>
    <property type="match status" value="1"/>
</dbReference>
<keyword evidence="2 5" id="KW-0547">Nucleotide-binding</keyword>
<dbReference type="GO" id="GO:0004674">
    <property type="term" value="F:protein serine/threonine kinase activity"/>
    <property type="evidence" value="ECO:0007669"/>
    <property type="project" value="UniProtKB-KW"/>
</dbReference>
<evidence type="ECO:0000256" key="1">
    <source>
        <dbReference type="ARBA" id="ARBA00022679"/>
    </source>
</evidence>
<dbReference type="eggNOG" id="COG0515">
    <property type="taxonomic scope" value="Bacteria"/>
</dbReference>
<evidence type="ECO:0000313" key="9">
    <source>
        <dbReference type="EMBL" id="SFU08065.1"/>
    </source>
</evidence>
<dbReference type="RefSeq" id="WP_027262176.1">
    <property type="nucleotide sequence ID" value="NZ_FPAW01000024.1"/>
</dbReference>
<dbReference type="CDD" id="cd14014">
    <property type="entry name" value="STKc_PknB_like"/>
    <property type="match status" value="1"/>
</dbReference>
<evidence type="ECO:0000256" key="2">
    <source>
        <dbReference type="ARBA" id="ARBA00022741"/>
    </source>
</evidence>
<dbReference type="InterPro" id="IPR008266">
    <property type="entry name" value="Tyr_kinase_AS"/>
</dbReference>
<dbReference type="Gene3D" id="1.10.510.10">
    <property type="entry name" value="Transferase(Phosphotransferase) domain 1"/>
    <property type="match status" value="1"/>
</dbReference>